<name>A0ACC0VZD2_9STRA</name>
<accession>A0ACC0VZD2</accession>
<evidence type="ECO:0000313" key="2">
    <source>
        <dbReference type="Proteomes" id="UP001163321"/>
    </source>
</evidence>
<comment type="caution">
    <text evidence="1">The sequence shown here is derived from an EMBL/GenBank/DDBJ whole genome shotgun (WGS) entry which is preliminary data.</text>
</comment>
<dbReference type="Proteomes" id="UP001163321">
    <property type="component" value="Chromosome 5"/>
</dbReference>
<proteinExistence type="predicted"/>
<gene>
    <name evidence="1" type="ORF">PsorP6_008723</name>
</gene>
<organism evidence="1 2">
    <name type="scientific">Peronosclerospora sorghi</name>
    <dbReference type="NCBI Taxonomy" id="230839"/>
    <lineage>
        <taxon>Eukaryota</taxon>
        <taxon>Sar</taxon>
        <taxon>Stramenopiles</taxon>
        <taxon>Oomycota</taxon>
        <taxon>Peronosporomycetes</taxon>
        <taxon>Peronosporales</taxon>
        <taxon>Peronosporaceae</taxon>
        <taxon>Peronosclerospora</taxon>
    </lineage>
</organism>
<dbReference type="EMBL" id="CM047584">
    <property type="protein sequence ID" value="KAI9911209.1"/>
    <property type="molecule type" value="Genomic_DNA"/>
</dbReference>
<reference evidence="1 2" key="1">
    <citation type="journal article" date="2022" name="bioRxiv">
        <title>The genome of the oomycete Peronosclerospora sorghi, a cosmopolitan pathogen of maize and sorghum, is inflated with dispersed pseudogenes.</title>
        <authorList>
            <person name="Fletcher K."/>
            <person name="Martin F."/>
            <person name="Isakeit T."/>
            <person name="Cavanaugh K."/>
            <person name="Magill C."/>
            <person name="Michelmore R."/>
        </authorList>
    </citation>
    <scope>NUCLEOTIDE SEQUENCE [LARGE SCALE GENOMIC DNA]</scope>
    <source>
        <strain evidence="1">P6</strain>
    </source>
</reference>
<evidence type="ECO:0000313" key="1">
    <source>
        <dbReference type="EMBL" id="KAI9911209.1"/>
    </source>
</evidence>
<protein>
    <submittedName>
        <fullName evidence="1">Uncharacterized protein</fullName>
    </submittedName>
</protein>
<sequence length="271" mass="29418">MRTGGGLFRGLQGATSGAAVGEAVFFCREQFYTWRLSKGVQRYQSKYGEAPAIDHPTTALLVESQGPPQKLVFPYLLPKSIKISDEEIERRIVICMDELRKEMQEEVAILDTGIDTRAGAIGGETANTLEVLRNHPQFDALRQLVQSNPAALPEVIQQIGGQSPELLRLINQNQDRFVQMLKKPIGTRWVVSESSTAGAAPFDLVMGGGGAVPTPQLIQQLVDSLTPEKKGQMAAQIGMTPKQLHGLSQMLSNFPPGVMEQMMASMSGGGL</sequence>
<keyword evidence="2" id="KW-1185">Reference proteome</keyword>